<keyword evidence="7 9" id="KW-0472">Membrane</keyword>
<dbReference type="PANTHER" id="PTHR32196:SF71">
    <property type="entry name" value="AUTOINDUCER 2 IMPORT SYSTEM PERMEASE PROTEIN LSRD"/>
    <property type="match status" value="1"/>
</dbReference>
<keyword evidence="5 9" id="KW-0812">Transmembrane</keyword>
<proteinExistence type="predicted"/>
<organism evidence="10 11">
    <name type="scientific">Thermogemmatispora tikiterensis</name>
    <dbReference type="NCBI Taxonomy" id="1825093"/>
    <lineage>
        <taxon>Bacteria</taxon>
        <taxon>Bacillati</taxon>
        <taxon>Chloroflexota</taxon>
        <taxon>Ktedonobacteria</taxon>
        <taxon>Thermogemmatisporales</taxon>
        <taxon>Thermogemmatisporaceae</taxon>
        <taxon>Thermogemmatispora</taxon>
    </lineage>
</organism>
<evidence type="ECO:0000256" key="2">
    <source>
        <dbReference type="ARBA" id="ARBA00022448"/>
    </source>
</evidence>
<dbReference type="CDD" id="cd06579">
    <property type="entry name" value="TM_PBP1_transp_AraH_like"/>
    <property type="match status" value="1"/>
</dbReference>
<dbReference type="Pfam" id="PF02653">
    <property type="entry name" value="BPD_transp_2"/>
    <property type="match status" value="1"/>
</dbReference>
<keyword evidence="4" id="KW-0997">Cell inner membrane</keyword>
<feature type="transmembrane region" description="Helical" evidence="9">
    <location>
        <begin position="87"/>
        <end position="110"/>
    </location>
</feature>
<keyword evidence="2" id="KW-0813">Transport</keyword>
<evidence type="ECO:0000313" key="10">
    <source>
        <dbReference type="EMBL" id="RAQ95853.1"/>
    </source>
</evidence>
<feature type="transmembrane region" description="Helical" evidence="9">
    <location>
        <begin position="210"/>
        <end position="232"/>
    </location>
</feature>
<dbReference type="PANTHER" id="PTHR32196">
    <property type="entry name" value="ABC TRANSPORTER PERMEASE PROTEIN YPHD-RELATED-RELATED"/>
    <property type="match status" value="1"/>
</dbReference>
<dbReference type="GO" id="GO:0005886">
    <property type="term" value="C:plasma membrane"/>
    <property type="evidence" value="ECO:0007669"/>
    <property type="project" value="UniProtKB-SubCell"/>
</dbReference>
<evidence type="ECO:0000256" key="5">
    <source>
        <dbReference type="ARBA" id="ARBA00022692"/>
    </source>
</evidence>
<feature type="transmembrane region" description="Helical" evidence="9">
    <location>
        <begin position="45"/>
        <end position="66"/>
    </location>
</feature>
<feature type="transmembrane region" description="Helical" evidence="9">
    <location>
        <begin position="244"/>
        <end position="277"/>
    </location>
</feature>
<dbReference type="Proteomes" id="UP000248706">
    <property type="component" value="Unassembled WGS sequence"/>
</dbReference>
<feature type="transmembrane region" description="Helical" evidence="9">
    <location>
        <begin position="150"/>
        <end position="179"/>
    </location>
</feature>
<dbReference type="AlphaFoldDB" id="A0A328VJQ9"/>
<accession>A0A328VJQ9</accession>
<dbReference type="GO" id="GO:0022857">
    <property type="term" value="F:transmembrane transporter activity"/>
    <property type="evidence" value="ECO:0007669"/>
    <property type="project" value="InterPro"/>
</dbReference>
<evidence type="ECO:0000256" key="4">
    <source>
        <dbReference type="ARBA" id="ARBA00022519"/>
    </source>
</evidence>
<gene>
    <name evidence="10" type="ORF">A4R35_09920</name>
</gene>
<evidence type="ECO:0000256" key="3">
    <source>
        <dbReference type="ARBA" id="ARBA00022475"/>
    </source>
</evidence>
<keyword evidence="3" id="KW-1003">Cell membrane</keyword>
<dbReference type="InterPro" id="IPR001851">
    <property type="entry name" value="ABC_transp_permease"/>
</dbReference>
<reference evidence="10 11" key="1">
    <citation type="submission" date="2016-08" db="EMBL/GenBank/DDBJ databases">
        <title>Analysis of Carbohydrate Active Enzymes in Thermogemmatispora T81 Reveals Carbohydrate Degradation Ability.</title>
        <authorList>
            <person name="Tomazini A."/>
            <person name="Lal S."/>
            <person name="Stott M."/>
            <person name="Henrissat B."/>
            <person name="Polikarpov I."/>
            <person name="Sparling R."/>
            <person name="Levin D.B."/>
        </authorList>
    </citation>
    <scope>NUCLEOTIDE SEQUENCE [LARGE SCALE GENOMIC DNA]</scope>
    <source>
        <strain evidence="10 11">T81</strain>
    </source>
</reference>
<keyword evidence="11" id="KW-1185">Reference proteome</keyword>
<dbReference type="EMBL" id="MCIF01000002">
    <property type="protein sequence ID" value="RAQ95853.1"/>
    <property type="molecule type" value="Genomic_DNA"/>
</dbReference>
<evidence type="ECO:0000256" key="1">
    <source>
        <dbReference type="ARBA" id="ARBA00004651"/>
    </source>
</evidence>
<evidence type="ECO:0000256" key="9">
    <source>
        <dbReference type="SAM" id="Phobius"/>
    </source>
</evidence>
<comment type="caution">
    <text evidence="10">The sequence shown here is derived from an EMBL/GenBank/DDBJ whole genome shotgun (WGS) entry which is preliminary data.</text>
</comment>
<name>A0A328VJQ9_9CHLR</name>
<evidence type="ECO:0000313" key="11">
    <source>
        <dbReference type="Proteomes" id="UP000248706"/>
    </source>
</evidence>
<evidence type="ECO:0000256" key="7">
    <source>
        <dbReference type="ARBA" id="ARBA00023136"/>
    </source>
</evidence>
<evidence type="ECO:0000256" key="6">
    <source>
        <dbReference type="ARBA" id="ARBA00022989"/>
    </source>
</evidence>
<sequence>MQQSGLEILILFLLVQVASIIYGVISPDTFAYVSPANIQTALEAIPLLGIPALGVGTLMIAGEFDLSIGANYIFSSIIMAQLAENGLSVWLAALLGLGIGAGIGLLNGVITLRLRIPSFITTLGTMGIWDAATLFIHGASSQPFNPPPEFAAVTAGLFGIIPAEFLWFLALSIVFWALLHQHRLGNHIFAVGGNKYAAEENGVPGNRAKLIAFGLTGACAALAGILAAAQIGNIAPSSATDLPLQAIAACVIGGLTLSGGRGTVLGMALGAALIYWIQDVLLLLGAPGFYLSAFVGVLIIGAAAIYEQLRRRQS</sequence>
<keyword evidence="6 9" id="KW-1133">Transmembrane helix</keyword>
<feature type="transmembrane region" description="Helical" evidence="9">
    <location>
        <begin position="289"/>
        <end position="306"/>
    </location>
</feature>
<evidence type="ECO:0000256" key="8">
    <source>
        <dbReference type="ARBA" id="ARBA00039381"/>
    </source>
</evidence>
<feature type="transmembrane region" description="Helical" evidence="9">
    <location>
        <begin position="116"/>
        <end position="138"/>
    </location>
</feature>
<feature type="transmembrane region" description="Helical" evidence="9">
    <location>
        <begin position="7"/>
        <end position="25"/>
    </location>
</feature>
<protein>
    <recommendedName>
        <fullName evidence="8">Autoinducer 2 import system permease protein LsrD</fullName>
    </recommendedName>
</protein>
<comment type="subcellular location">
    <subcellularLocation>
        <location evidence="1">Cell membrane</location>
        <topology evidence="1">Multi-pass membrane protein</topology>
    </subcellularLocation>
</comment>